<sequence>MVNKAITTSVEVAALSLQEKCGEILAQVANVVNPIVWASGIPRKIQMSGTTYQALELEQDDVTLKTASVGNPAMFLSSTLIDNEPDHDCLQTVEELYSSSSDLKDMPPENPDWELFTDGSSFMKNGKRMTDYAVTMQDKVIKAKGLSADVSSQKDKLIALTEAQSPRPEQRKEDKYMD</sequence>
<evidence type="ECO:0000313" key="3">
    <source>
        <dbReference type="Proteomes" id="UP000796761"/>
    </source>
</evidence>
<dbReference type="OrthoDB" id="9395889at2759"/>
<dbReference type="AlphaFoldDB" id="A0A8K1G480"/>
<dbReference type="InterPro" id="IPR036397">
    <property type="entry name" value="RNaseH_sf"/>
</dbReference>
<dbReference type="GO" id="GO:0003676">
    <property type="term" value="F:nucleic acid binding"/>
    <property type="evidence" value="ECO:0007669"/>
    <property type="project" value="InterPro"/>
</dbReference>
<feature type="region of interest" description="Disordered" evidence="1">
    <location>
        <begin position="159"/>
        <end position="178"/>
    </location>
</feature>
<dbReference type="Proteomes" id="UP000796761">
    <property type="component" value="Unassembled WGS sequence"/>
</dbReference>
<keyword evidence="3" id="KW-1185">Reference proteome</keyword>
<comment type="caution">
    <text evidence="2">The sequence shown here is derived from an EMBL/GenBank/DDBJ whole genome shotgun (WGS) entry which is preliminary data.</text>
</comment>
<feature type="compositionally biased region" description="Basic and acidic residues" evidence="1">
    <location>
        <begin position="168"/>
        <end position="178"/>
    </location>
</feature>
<organism evidence="2 3">
    <name type="scientific">Zosterops borbonicus</name>
    <dbReference type="NCBI Taxonomy" id="364589"/>
    <lineage>
        <taxon>Eukaryota</taxon>
        <taxon>Metazoa</taxon>
        <taxon>Chordata</taxon>
        <taxon>Craniata</taxon>
        <taxon>Vertebrata</taxon>
        <taxon>Euteleostomi</taxon>
        <taxon>Archelosauria</taxon>
        <taxon>Archosauria</taxon>
        <taxon>Dinosauria</taxon>
        <taxon>Saurischia</taxon>
        <taxon>Theropoda</taxon>
        <taxon>Coelurosauria</taxon>
        <taxon>Aves</taxon>
        <taxon>Neognathae</taxon>
        <taxon>Neoaves</taxon>
        <taxon>Telluraves</taxon>
        <taxon>Australaves</taxon>
        <taxon>Passeriformes</taxon>
        <taxon>Sylvioidea</taxon>
        <taxon>Zosteropidae</taxon>
        <taxon>Zosterops</taxon>
    </lineage>
</organism>
<dbReference type="EMBL" id="SWJQ01000739">
    <property type="protein sequence ID" value="TRZ11244.1"/>
    <property type="molecule type" value="Genomic_DNA"/>
</dbReference>
<accession>A0A8K1G480</accession>
<proteinExistence type="predicted"/>
<evidence type="ECO:0000256" key="1">
    <source>
        <dbReference type="SAM" id="MobiDB-lite"/>
    </source>
</evidence>
<reference evidence="2" key="1">
    <citation type="submission" date="2019-04" db="EMBL/GenBank/DDBJ databases">
        <title>Genome assembly of Zosterops borbonicus 15179.</title>
        <authorList>
            <person name="Leroy T."/>
            <person name="Anselmetti Y."/>
            <person name="Tilak M.-K."/>
            <person name="Nabholz B."/>
        </authorList>
    </citation>
    <scope>NUCLEOTIDE SEQUENCE</scope>
    <source>
        <strain evidence="2">HGM_15179</strain>
        <tissue evidence="2">Muscle</tissue>
    </source>
</reference>
<evidence type="ECO:0000313" key="2">
    <source>
        <dbReference type="EMBL" id="TRZ11244.1"/>
    </source>
</evidence>
<dbReference type="Gene3D" id="3.30.420.10">
    <property type="entry name" value="Ribonuclease H-like superfamily/Ribonuclease H"/>
    <property type="match status" value="1"/>
</dbReference>
<gene>
    <name evidence="2" type="ORF">HGM15179_015860</name>
</gene>
<protein>
    <submittedName>
        <fullName evidence="2">Uncharacterized protein</fullName>
    </submittedName>
</protein>
<name>A0A8K1G480_9PASS</name>